<dbReference type="Proteomes" id="UP000663836">
    <property type="component" value="Unassembled WGS sequence"/>
</dbReference>
<reference evidence="1" key="1">
    <citation type="submission" date="2021-02" db="EMBL/GenBank/DDBJ databases">
        <authorList>
            <person name="Nowell W R."/>
        </authorList>
    </citation>
    <scope>NUCLEOTIDE SEQUENCE</scope>
</reference>
<name>A0A820I6I0_9BILA</name>
<evidence type="ECO:0000313" key="2">
    <source>
        <dbReference type="Proteomes" id="UP000663836"/>
    </source>
</evidence>
<protein>
    <submittedName>
        <fullName evidence="1">Uncharacterized protein</fullName>
    </submittedName>
</protein>
<evidence type="ECO:0000313" key="1">
    <source>
        <dbReference type="EMBL" id="CAF4304293.1"/>
    </source>
</evidence>
<gene>
    <name evidence="1" type="ORF">JBS370_LOCUS40497</name>
</gene>
<dbReference type="AlphaFoldDB" id="A0A820I6I0"/>
<proteinExistence type="predicted"/>
<dbReference type="EMBL" id="CAJOBD010036674">
    <property type="protein sequence ID" value="CAF4304293.1"/>
    <property type="molecule type" value="Genomic_DNA"/>
</dbReference>
<sequence length="104" mass="12328">MANSSTTVNDQQSFVWEKKYHTVPIRSDLSEIRECYDNQPPKDLPPSDFWIDRIKCPFLDKTSLYYYKRDKQENNDRQLKLLYCAANGPLHSYQVEYTPVKDTS</sequence>
<organism evidence="1 2">
    <name type="scientific">Rotaria sordida</name>
    <dbReference type="NCBI Taxonomy" id="392033"/>
    <lineage>
        <taxon>Eukaryota</taxon>
        <taxon>Metazoa</taxon>
        <taxon>Spiralia</taxon>
        <taxon>Gnathifera</taxon>
        <taxon>Rotifera</taxon>
        <taxon>Eurotatoria</taxon>
        <taxon>Bdelloidea</taxon>
        <taxon>Philodinida</taxon>
        <taxon>Philodinidae</taxon>
        <taxon>Rotaria</taxon>
    </lineage>
</organism>
<accession>A0A820I6I0</accession>
<comment type="caution">
    <text evidence="1">The sequence shown here is derived from an EMBL/GenBank/DDBJ whole genome shotgun (WGS) entry which is preliminary data.</text>
</comment>